<evidence type="ECO:0000256" key="3">
    <source>
        <dbReference type="ARBA" id="ARBA00023315"/>
    </source>
</evidence>
<keyword evidence="3 6" id="KW-0012">Acyltransferase</keyword>
<dbReference type="AlphaFoldDB" id="A0A848N9Z7"/>
<name>A0A848N9Z7_9FLAO</name>
<proteinExistence type="predicted"/>
<evidence type="ECO:0000313" key="7">
    <source>
        <dbReference type="Proteomes" id="UP000548067"/>
    </source>
</evidence>
<organism evidence="6 7">
    <name type="scientific">Chryseobacterium aquaticum</name>
    <dbReference type="NCBI Taxonomy" id="452084"/>
    <lineage>
        <taxon>Bacteria</taxon>
        <taxon>Pseudomonadati</taxon>
        <taxon>Bacteroidota</taxon>
        <taxon>Flavobacteriia</taxon>
        <taxon>Flavobacteriales</taxon>
        <taxon>Weeksellaceae</taxon>
        <taxon>Chryseobacterium group</taxon>
        <taxon>Chryseobacterium</taxon>
    </lineage>
</organism>
<evidence type="ECO:0000256" key="4">
    <source>
        <dbReference type="SAM" id="Phobius"/>
    </source>
</evidence>
<keyword evidence="4" id="KW-1133">Transmembrane helix</keyword>
<dbReference type="CDD" id="cd07989">
    <property type="entry name" value="LPLAT_AGPAT-like"/>
    <property type="match status" value="1"/>
</dbReference>
<reference evidence="6 7" key="1">
    <citation type="submission" date="2020-04" db="EMBL/GenBank/DDBJ databases">
        <title>Genome analysis and antimicrobial resistance characteristics of Chryseobacterium aquaticum isolated from farmed salmonids.</title>
        <authorList>
            <person name="Saticioglu I.B."/>
            <person name="Duman M."/>
            <person name="Altun S."/>
        </authorList>
    </citation>
    <scope>NUCLEOTIDE SEQUENCE [LARGE SCALE GENOMIC DNA]</scope>
    <source>
        <strain evidence="6 7">C-174</strain>
    </source>
</reference>
<accession>A0A848N9Z7</accession>
<dbReference type="InterPro" id="IPR002123">
    <property type="entry name" value="Plipid/glycerol_acylTrfase"/>
</dbReference>
<keyword evidence="4" id="KW-0472">Membrane</keyword>
<feature type="transmembrane region" description="Helical" evidence="4">
    <location>
        <begin position="43"/>
        <end position="62"/>
    </location>
</feature>
<evidence type="ECO:0000313" key="6">
    <source>
        <dbReference type="EMBL" id="NMR35805.1"/>
    </source>
</evidence>
<dbReference type="Pfam" id="PF01553">
    <property type="entry name" value="Acyltransferase"/>
    <property type="match status" value="1"/>
</dbReference>
<comment type="pathway">
    <text evidence="1">Lipid metabolism.</text>
</comment>
<dbReference type="GO" id="GO:0006654">
    <property type="term" value="P:phosphatidic acid biosynthetic process"/>
    <property type="evidence" value="ECO:0007669"/>
    <property type="project" value="TreeGrafter"/>
</dbReference>
<feature type="transmembrane region" description="Helical" evidence="4">
    <location>
        <begin position="7"/>
        <end position="31"/>
    </location>
</feature>
<keyword evidence="4" id="KW-0812">Transmembrane</keyword>
<protein>
    <submittedName>
        <fullName evidence="6">1-acyl-sn-glycerol-3-phosphate acyltransferase</fullName>
    </submittedName>
</protein>
<evidence type="ECO:0000259" key="5">
    <source>
        <dbReference type="SMART" id="SM00563"/>
    </source>
</evidence>
<keyword evidence="2 6" id="KW-0808">Transferase</keyword>
<dbReference type="Proteomes" id="UP000548067">
    <property type="component" value="Unassembled WGS sequence"/>
</dbReference>
<evidence type="ECO:0000256" key="2">
    <source>
        <dbReference type="ARBA" id="ARBA00022679"/>
    </source>
</evidence>
<gene>
    <name evidence="6" type="ORF">HIO71_16620</name>
</gene>
<dbReference type="RefSeq" id="WP_169322299.1">
    <property type="nucleotide sequence ID" value="NZ_JABCJF010000011.1"/>
</dbReference>
<dbReference type="PANTHER" id="PTHR10434:SF11">
    <property type="entry name" value="1-ACYL-SN-GLYCEROL-3-PHOSPHATE ACYLTRANSFERASE"/>
    <property type="match status" value="1"/>
</dbReference>
<dbReference type="EMBL" id="JABCJF010000011">
    <property type="protein sequence ID" value="NMR35805.1"/>
    <property type="molecule type" value="Genomic_DNA"/>
</dbReference>
<feature type="domain" description="Phospholipid/glycerol acyltransferase" evidence="5">
    <location>
        <begin position="76"/>
        <end position="192"/>
    </location>
</feature>
<dbReference type="PANTHER" id="PTHR10434">
    <property type="entry name" value="1-ACYL-SN-GLYCEROL-3-PHOSPHATE ACYLTRANSFERASE"/>
    <property type="match status" value="1"/>
</dbReference>
<dbReference type="SMART" id="SM00563">
    <property type="entry name" value="PlsC"/>
    <property type="match status" value="1"/>
</dbReference>
<dbReference type="GO" id="GO:0003841">
    <property type="term" value="F:1-acylglycerol-3-phosphate O-acyltransferase activity"/>
    <property type="evidence" value="ECO:0007669"/>
    <property type="project" value="TreeGrafter"/>
</dbReference>
<dbReference type="SUPFAM" id="SSF69593">
    <property type="entry name" value="Glycerol-3-phosphate (1)-acyltransferase"/>
    <property type="match status" value="1"/>
</dbReference>
<sequence length="241" mass="27864">MVKILNYLWRFWLVVLAFLLTIILGLPVYLFSLNEKTYKYAYIFIRIWCYGVFYGMGMRYELINLTDKKIDKNTQYVVISNHTSIMDIMLPCILFPNHPLCYVGKKELVKIPIFGTIYKRICVMVDRSSPRSRADVYRRCAEKMEEGNSIVIFPEGGVPDDTSVVLDDFKDGAFTLSSKHHSPIAVFTFIGLKEMFPFDNSKGFPGKVKVYFNDILKPTDSPKELKLSSYETIKKTLTDHS</sequence>
<comment type="caution">
    <text evidence="6">The sequence shown here is derived from an EMBL/GenBank/DDBJ whole genome shotgun (WGS) entry which is preliminary data.</text>
</comment>
<evidence type="ECO:0000256" key="1">
    <source>
        <dbReference type="ARBA" id="ARBA00005189"/>
    </source>
</evidence>